<gene>
    <name evidence="1" type="ORF">PoMZ_12461</name>
</gene>
<accession>A0A4P7NSY5</accession>
<dbReference type="Proteomes" id="UP000294847">
    <property type="component" value="Chromosome 7"/>
</dbReference>
<sequence>MSSTKSYQATTTQDLRVRKILHTARLCAARLIKKCRPSSYAKSDEKKNRAKMSARWQDRSPEEFYGPFC</sequence>
<proteinExistence type="predicted"/>
<evidence type="ECO:0000313" key="1">
    <source>
        <dbReference type="EMBL" id="QBZ65500.1"/>
    </source>
</evidence>
<reference evidence="1 2" key="1">
    <citation type="journal article" date="2019" name="Mol. Biol. Evol.">
        <title>Blast fungal genomes show frequent chromosomal changes, gene gains and losses, and effector gene turnover.</title>
        <authorList>
            <person name="Gomez Luciano L.B."/>
            <person name="Jason Tsai I."/>
            <person name="Chuma I."/>
            <person name="Tosa Y."/>
            <person name="Chen Y.H."/>
            <person name="Li J.Y."/>
            <person name="Li M.Y."/>
            <person name="Jade Lu M.Y."/>
            <person name="Nakayashiki H."/>
            <person name="Li W.H."/>
        </authorList>
    </citation>
    <scope>NUCLEOTIDE SEQUENCE [LARGE SCALE GENOMIC DNA]</scope>
    <source>
        <strain evidence="1">MZ5-1-6</strain>
    </source>
</reference>
<organism evidence="1 2">
    <name type="scientific">Pyricularia oryzae</name>
    <name type="common">Rice blast fungus</name>
    <name type="synonym">Magnaporthe oryzae</name>
    <dbReference type="NCBI Taxonomy" id="318829"/>
    <lineage>
        <taxon>Eukaryota</taxon>
        <taxon>Fungi</taxon>
        <taxon>Dikarya</taxon>
        <taxon>Ascomycota</taxon>
        <taxon>Pezizomycotina</taxon>
        <taxon>Sordariomycetes</taxon>
        <taxon>Sordariomycetidae</taxon>
        <taxon>Magnaporthales</taxon>
        <taxon>Pyriculariaceae</taxon>
        <taxon>Pyricularia</taxon>
    </lineage>
</organism>
<name>A0A4P7NSY5_PYROR</name>
<evidence type="ECO:0000313" key="2">
    <source>
        <dbReference type="Proteomes" id="UP000294847"/>
    </source>
</evidence>
<dbReference type="VEuPathDB" id="FungiDB:M_BR32_EuGene_00052591"/>
<dbReference type="EMBL" id="CP034210">
    <property type="protein sequence ID" value="QBZ65500.1"/>
    <property type="molecule type" value="Genomic_DNA"/>
</dbReference>
<protein>
    <submittedName>
        <fullName evidence="1">Uncharacterized protein</fullName>
    </submittedName>
</protein>
<dbReference type="AlphaFoldDB" id="A0A4P7NSY5"/>